<sequence>MRLAAVTLLMLMLTACHVDPYTHQPDWSDPDWFNIGKEDAISGVAAKRADDFAGESRHVQADRAEYLRGYARGQKAICTENFVEALGYAGKRFPASCDTVEDTDRLQALWQRGMKAGESTIRLN</sequence>
<feature type="signal peptide" evidence="1">
    <location>
        <begin position="1"/>
        <end position="18"/>
    </location>
</feature>
<gene>
    <name evidence="2" type="ORF">O7047_15715</name>
</gene>
<dbReference type="RefSeq" id="WP_310826856.1">
    <property type="nucleotide sequence ID" value="NZ_JAQGEC010000014.1"/>
</dbReference>
<evidence type="ECO:0000313" key="3">
    <source>
        <dbReference type="Proteomes" id="UP001248822"/>
    </source>
</evidence>
<evidence type="ECO:0000313" key="2">
    <source>
        <dbReference type="EMBL" id="MDR9891668.1"/>
    </source>
</evidence>
<comment type="caution">
    <text evidence="2">The sequence shown here is derived from an EMBL/GenBank/DDBJ whole genome shotgun (WGS) entry which is preliminary data.</text>
</comment>
<proteinExistence type="predicted"/>
<name>A0AAE4IV75_9ENTR</name>
<dbReference type="Pfam" id="PF10973">
    <property type="entry name" value="DUF2799"/>
    <property type="match status" value="1"/>
</dbReference>
<keyword evidence="1" id="KW-0732">Signal</keyword>
<dbReference type="PROSITE" id="PS51257">
    <property type="entry name" value="PROKAR_LIPOPROTEIN"/>
    <property type="match status" value="1"/>
</dbReference>
<feature type="chain" id="PRO_5041933667" evidence="1">
    <location>
        <begin position="19"/>
        <end position="124"/>
    </location>
</feature>
<dbReference type="InterPro" id="IPR021242">
    <property type="entry name" value="DUF2799"/>
</dbReference>
<dbReference type="EMBL" id="JAQGEC010000014">
    <property type="protein sequence ID" value="MDR9891668.1"/>
    <property type="molecule type" value="Genomic_DNA"/>
</dbReference>
<evidence type="ECO:0000256" key="1">
    <source>
        <dbReference type="SAM" id="SignalP"/>
    </source>
</evidence>
<dbReference type="NCBIfam" id="NF008518">
    <property type="entry name" value="PRK11443.1"/>
    <property type="match status" value="1"/>
</dbReference>
<protein>
    <submittedName>
        <fullName evidence="2">DUF2799 domain-containing protein</fullName>
    </submittedName>
</protein>
<reference evidence="2" key="1">
    <citation type="submission" date="2022-12" db="EMBL/GenBank/DDBJ databases">
        <title>NDM-1 containing novel ST 2018 Pseudenterobacter timonensis.</title>
        <authorList>
            <person name="Halder G."/>
            <person name="Mandal S."/>
            <person name="Dutta S."/>
        </authorList>
    </citation>
    <scope>NUCLEOTIDE SEQUENCE</scope>
    <source>
        <strain evidence="2">CNCI147</strain>
    </source>
</reference>
<organism evidence="2 3">
    <name type="scientific">Pseudenterobacter timonensis</name>
    <dbReference type="NCBI Taxonomy" id="1755099"/>
    <lineage>
        <taxon>Bacteria</taxon>
        <taxon>Pseudomonadati</taxon>
        <taxon>Pseudomonadota</taxon>
        <taxon>Gammaproteobacteria</taxon>
        <taxon>Enterobacterales</taxon>
        <taxon>Enterobacteriaceae</taxon>
        <taxon>Pseudenterobacter</taxon>
    </lineage>
</organism>
<dbReference type="AlphaFoldDB" id="A0AAE4IV75"/>
<dbReference type="Proteomes" id="UP001248822">
    <property type="component" value="Unassembled WGS sequence"/>
</dbReference>
<accession>A0AAE4IV75</accession>